<dbReference type="PANTHER" id="PTHR33044">
    <property type="entry name" value="BIFUNCTIONAL INHIBITOR/LIPID-TRANSFER PROTEIN/SEED STORAGE 2S ALBUMIN SUPERFAMILY PROTEIN-RELATED"/>
    <property type="match status" value="1"/>
</dbReference>
<comment type="caution">
    <text evidence="12">The sequence shown here is derived from an EMBL/GenBank/DDBJ whole genome shotgun (WGS) entry which is preliminary data.</text>
</comment>
<evidence type="ECO:0000313" key="12">
    <source>
        <dbReference type="EMBL" id="KAG8383299.1"/>
    </source>
</evidence>
<keyword evidence="6" id="KW-1015">Disulfide bond</keyword>
<organism evidence="12 13">
    <name type="scientific">Buddleja alternifolia</name>
    <dbReference type="NCBI Taxonomy" id="168488"/>
    <lineage>
        <taxon>Eukaryota</taxon>
        <taxon>Viridiplantae</taxon>
        <taxon>Streptophyta</taxon>
        <taxon>Embryophyta</taxon>
        <taxon>Tracheophyta</taxon>
        <taxon>Spermatophyta</taxon>
        <taxon>Magnoliopsida</taxon>
        <taxon>eudicotyledons</taxon>
        <taxon>Gunneridae</taxon>
        <taxon>Pentapetalae</taxon>
        <taxon>asterids</taxon>
        <taxon>lamiids</taxon>
        <taxon>Lamiales</taxon>
        <taxon>Scrophulariaceae</taxon>
        <taxon>Buddlejeae</taxon>
        <taxon>Buddleja</taxon>
    </lineage>
</organism>
<keyword evidence="9" id="KW-0472">Membrane</keyword>
<dbReference type="EMBL" id="WHWC01000005">
    <property type="protein sequence ID" value="KAG8383299.1"/>
    <property type="molecule type" value="Genomic_DNA"/>
</dbReference>
<dbReference type="GO" id="GO:0005886">
    <property type="term" value="C:plasma membrane"/>
    <property type="evidence" value="ECO:0007669"/>
    <property type="project" value="UniProtKB-SubCell"/>
</dbReference>
<evidence type="ECO:0000313" key="13">
    <source>
        <dbReference type="Proteomes" id="UP000826271"/>
    </source>
</evidence>
<evidence type="ECO:0000256" key="7">
    <source>
        <dbReference type="ARBA" id="ARBA00023180"/>
    </source>
</evidence>
<dbReference type="Proteomes" id="UP000826271">
    <property type="component" value="Unassembled WGS sequence"/>
</dbReference>
<dbReference type="Pfam" id="PF14368">
    <property type="entry name" value="LTP_2"/>
    <property type="match status" value="1"/>
</dbReference>
<protein>
    <recommendedName>
        <fullName evidence="11">Bifunctional inhibitor/plant lipid transfer protein/seed storage helical domain-containing protein</fullName>
    </recommendedName>
</protein>
<evidence type="ECO:0000256" key="2">
    <source>
        <dbReference type="ARBA" id="ARBA00009748"/>
    </source>
</evidence>
<keyword evidence="4" id="KW-0336">GPI-anchor</keyword>
<keyword evidence="3" id="KW-1003">Cell membrane</keyword>
<feature type="transmembrane region" description="Helical" evidence="9">
    <location>
        <begin position="167"/>
        <end position="188"/>
    </location>
</feature>
<evidence type="ECO:0000256" key="10">
    <source>
        <dbReference type="SAM" id="SignalP"/>
    </source>
</evidence>
<evidence type="ECO:0000256" key="3">
    <source>
        <dbReference type="ARBA" id="ARBA00022475"/>
    </source>
</evidence>
<comment type="subcellular location">
    <subcellularLocation>
        <location evidence="1">Cell membrane</location>
        <topology evidence="1">Lipid-anchor</topology>
        <topology evidence="1">GPI-anchor</topology>
    </subcellularLocation>
</comment>
<keyword evidence="13" id="KW-1185">Reference proteome</keyword>
<accession>A0AAV6XSL4</accession>
<gene>
    <name evidence="12" type="ORF">BUALT_Bualt05G0170200</name>
</gene>
<dbReference type="InterPro" id="IPR016140">
    <property type="entry name" value="Bifunc_inhib/LTP/seed_store"/>
</dbReference>
<keyword evidence="8" id="KW-0449">Lipoprotein</keyword>
<evidence type="ECO:0000259" key="11">
    <source>
        <dbReference type="SMART" id="SM00499"/>
    </source>
</evidence>
<name>A0AAV6XSL4_9LAMI</name>
<feature type="chain" id="PRO_5043922027" description="Bifunctional inhibitor/plant lipid transfer protein/seed storage helical domain-containing protein" evidence="10">
    <location>
        <begin position="27"/>
        <end position="190"/>
    </location>
</feature>
<evidence type="ECO:0000256" key="5">
    <source>
        <dbReference type="ARBA" id="ARBA00022729"/>
    </source>
</evidence>
<dbReference type="InterPro" id="IPR036312">
    <property type="entry name" value="Bifun_inhib/LTP/seed_sf"/>
</dbReference>
<keyword evidence="7" id="KW-0325">Glycoprotein</keyword>
<dbReference type="SUPFAM" id="SSF47699">
    <property type="entry name" value="Bifunctional inhibitor/lipid-transfer protein/seed storage 2S albumin"/>
    <property type="match status" value="1"/>
</dbReference>
<evidence type="ECO:0000256" key="1">
    <source>
        <dbReference type="ARBA" id="ARBA00004609"/>
    </source>
</evidence>
<dbReference type="Gene3D" id="1.10.110.10">
    <property type="entry name" value="Plant lipid-transfer and hydrophobic proteins"/>
    <property type="match status" value="1"/>
</dbReference>
<evidence type="ECO:0000256" key="6">
    <source>
        <dbReference type="ARBA" id="ARBA00023157"/>
    </source>
</evidence>
<dbReference type="InterPro" id="IPR043325">
    <property type="entry name" value="LTSS"/>
</dbReference>
<comment type="similarity">
    <text evidence="2">Belongs to the plant LTP family.</text>
</comment>
<dbReference type="AlphaFoldDB" id="A0AAV6XSL4"/>
<dbReference type="CDD" id="cd00010">
    <property type="entry name" value="AAI_LTSS"/>
    <property type="match status" value="1"/>
</dbReference>
<dbReference type="GO" id="GO:0098552">
    <property type="term" value="C:side of membrane"/>
    <property type="evidence" value="ECO:0007669"/>
    <property type="project" value="UniProtKB-KW"/>
</dbReference>
<sequence length="190" mass="19675">MKKMGTQINLCMLILCVAISVATASAADDKVADKCSTQFQKVTACLPFATAKAVAPSKECCGGVTDMKNSDPACLCYIIQQIHNGTNEAVKSMGLQEARLLQLPSACKLANASVTECPRLLHLPPNSPDAAVFTNASTATPTTPIATPGTSSPTTAANTGFWHKPQIAGSIIVALLIISISAFPTGLLSL</sequence>
<keyword evidence="5 10" id="KW-0732">Signal</keyword>
<keyword evidence="9" id="KW-0812">Transmembrane</keyword>
<proteinExistence type="inferred from homology"/>
<evidence type="ECO:0000256" key="8">
    <source>
        <dbReference type="ARBA" id="ARBA00023288"/>
    </source>
</evidence>
<evidence type="ECO:0000256" key="9">
    <source>
        <dbReference type="SAM" id="Phobius"/>
    </source>
</evidence>
<reference evidence="12" key="1">
    <citation type="submission" date="2019-10" db="EMBL/GenBank/DDBJ databases">
        <authorList>
            <person name="Zhang R."/>
            <person name="Pan Y."/>
            <person name="Wang J."/>
            <person name="Ma R."/>
            <person name="Yu S."/>
        </authorList>
    </citation>
    <scope>NUCLEOTIDE SEQUENCE</scope>
    <source>
        <strain evidence="12">LA-IB0</strain>
        <tissue evidence="12">Leaf</tissue>
    </source>
</reference>
<evidence type="ECO:0000256" key="4">
    <source>
        <dbReference type="ARBA" id="ARBA00022622"/>
    </source>
</evidence>
<feature type="domain" description="Bifunctional inhibitor/plant lipid transfer protein/seed storage helical" evidence="11">
    <location>
        <begin position="35"/>
        <end position="117"/>
    </location>
</feature>
<feature type="signal peptide" evidence="10">
    <location>
        <begin position="1"/>
        <end position="26"/>
    </location>
</feature>
<dbReference type="SMART" id="SM00499">
    <property type="entry name" value="AAI"/>
    <property type="match status" value="1"/>
</dbReference>
<keyword evidence="9" id="KW-1133">Transmembrane helix</keyword>